<dbReference type="InterPro" id="IPR043502">
    <property type="entry name" value="DNA/RNA_pol_sf"/>
</dbReference>
<evidence type="ECO:0000256" key="2">
    <source>
        <dbReference type="SAM" id="Phobius"/>
    </source>
</evidence>
<dbReference type="Pfam" id="PF00078">
    <property type="entry name" value="RVT_1"/>
    <property type="match status" value="1"/>
</dbReference>
<dbReference type="InterPro" id="IPR043128">
    <property type="entry name" value="Rev_trsase/Diguanyl_cyclase"/>
</dbReference>
<dbReference type="InterPro" id="IPR030931">
    <property type="entry name" value="Group_II_RT_mat"/>
</dbReference>
<name>X0ZU56_9ZZZZ</name>
<feature type="coiled-coil region" evidence="1">
    <location>
        <begin position="293"/>
        <end position="324"/>
    </location>
</feature>
<reference evidence="4" key="1">
    <citation type="journal article" date="2014" name="Front. Microbiol.">
        <title>High frequency of phylogenetically diverse reductive dehalogenase-homologous genes in deep subseafloor sedimentary metagenomes.</title>
        <authorList>
            <person name="Kawai M."/>
            <person name="Futagami T."/>
            <person name="Toyoda A."/>
            <person name="Takaki Y."/>
            <person name="Nishi S."/>
            <person name="Hori S."/>
            <person name="Arai W."/>
            <person name="Tsubouchi T."/>
            <person name="Morono Y."/>
            <person name="Uchiyama I."/>
            <person name="Ito T."/>
            <person name="Fujiyama A."/>
            <person name="Inagaki F."/>
            <person name="Takami H."/>
        </authorList>
    </citation>
    <scope>NUCLEOTIDE SEQUENCE</scope>
    <source>
        <strain evidence="4">Expedition CK06-06</strain>
    </source>
</reference>
<protein>
    <recommendedName>
        <fullName evidence="3">Reverse transcriptase domain-containing protein</fullName>
    </recommendedName>
</protein>
<keyword evidence="2" id="KW-1133">Transmembrane helix</keyword>
<dbReference type="InterPro" id="IPR051083">
    <property type="entry name" value="GrpII_Intron_Splice-Mob/Def"/>
</dbReference>
<dbReference type="CDD" id="cd01651">
    <property type="entry name" value="RT_G2_intron"/>
    <property type="match status" value="1"/>
</dbReference>
<evidence type="ECO:0000313" key="4">
    <source>
        <dbReference type="EMBL" id="GAG63968.1"/>
    </source>
</evidence>
<dbReference type="Gene3D" id="3.30.70.270">
    <property type="match status" value="1"/>
</dbReference>
<dbReference type="AlphaFoldDB" id="X0ZU56"/>
<sequence>DGKAGHTGKGLALIRKGEEKHMLSTKTGKMVSTEVQFDMQTKLNLITEHTIRDKGFKFTSLAHLLNENSLKECFHMLKKNKAPGLDHVTYEEYETYLNTNIQKLVKRMKAGKYYPQPVRRVYISEGEGKVRPLGIPALEDKIVQIGITRILNAIFEPNFLDCSYGFRTGRSCHQALKRLDNTIMTKPVSYIIDADIRSFFDNVDHDWMMRMLGEKIADKNLLKVIKKFLKAGVIEADKLYQTEEGTPQGGVLSPTLSNIYLHYILDLWMEKIIKRDMQGYVELLRYCDDFVVLVQYKSEAEKILKELEERLNKFGLDLSKEKTRLIEFKAPSPKKLLSKLGIMKAIKKASVSIPAPNLLEITISLPKPNILQNIVAIITIPAYLAILYFVSIFFFISRLLFS</sequence>
<feature type="non-terminal residue" evidence="4">
    <location>
        <position position="1"/>
    </location>
</feature>
<feature type="domain" description="Reverse transcriptase" evidence="3">
    <location>
        <begin position="104"/>
        <end position="344"/>
    </location>
</feature>
<dbReference type="EMBL" id="BART01000088">
    <property type="protein sequence ID" value="GAG63968.1"/>
    <property type="molecule type" value="Genomic_DNA"/>
</dbReference>
<keyword evidence="2" id="KW-0812">Transmembrane</keyword>
<evidence type="ECO:0000256" key="1">
    <source>
        <dbReference type="SAM" id="Coils"/>
    </source>
</evidence>
<proteinExistence type="predicted"/>
<keyword evidence="2" id="KW-0472">Membrane</keyword>
<dbReference type="PANTHER" id="PTHR34047">
    <property type="entry name" value="NUCLEAR INTRON MATURASE 1, MITOCHONDRIAL-RELATED"/>
    <property type="match status" value="1"/>
</dbReference>
<evidence type="ECO:0000259" key="3">
    <source>
        <dbReference type="PROSITE" id="PS50878"/>
    </source>
</evidence>
<accession>X0ZU56</accession>
<dbReference type="NCBIfam" id="TIGR04416">
    <property type="entry name" value="group_II_RT_mat"/>
    <property type="match status" value="1"/>
</dbReference>
<dbReference type="PROSITE" id="PS50878">
    <property type="entry name" value="RT_POL"/>
    <property type="match status" value="1"/>
</dbReference>
<dbReference type="SUPFAM" id="SSF56672">
    <property type="entry name" value="DNA/RNA polymerases"/>
    <property type="match status" value="1"/>
</dbReference>
<gene>
    <name evidence="4" type="ORF">S01H4_00611</name>
</gene>
<keyword evidence="1" id="KW-0175">Coiled coil</keyword>
<dbReference type="PANTHER" id="PTHR34047:SF8">
    <property type="entry name" value="PROTEIN YKFC"/>
    <property type="match status" value="1"/>
</dbReference>
<dbReference type="InterPro" id="IPR000477">
    <property type="entry name" value="RT_dom"/>
</dbReference>
<comment type="caution">
    <text evidence="4">The sequence shown here is derived from an EMBL/GenBank/DDBJ whole genome shotgun (WGS) entry which is preliminary data.</text>
</comment>
<organism evidence="4">
    <name type="scientific">marine sediment metagenome</name>
    <dbReference type="NCBI Taxonomy" id="412755"/>
    <lineage>
        <taxon>unclassified sequences</taxon>
        <taxon>metagenomes</taxon>
        <taxon>ecological metagenomes</taxon>
    </lineage>
</organism>
<feature type="transmembrane region" description="Helical" evidence="2">
    <location>
        <begin position="374"/>
        <end position="396"/>
    </location>
</feature>